<dbReference type="InterPro" id="IPR029000">
    <property type="entry name" value="Cyclophilin-like_dom_sf"/>
</dbReference>
<organism evidence="8 9">
    <name type="scientific">Malassezia obtusa</name>
    <dbReference type="NCBI Taxonomy" id="76774"/>
    <lineage>
        <taxon>Eukaryota</taxon>
        <taxon>Fungi</taxon>
        <taxon>Dikarya</taxon>
        <taxon>Basidiomycota</taxon>
        <taxon>Ustilaginomycotina</taxon>
        <taxon>Malasseziomycetes</taxon>
        <taxon>Malasseziales</taxon>
        <taxon>Malasseziaceae</taxon>
        <taxon>Malassezia</taxon>
    </lineage>
</organism>
<comment type="catalytic activity">
    <reaction evidence="1">
        <text>[protein]-peptidylproline (omega=180) = [protein]-peptidylproline (omega=0)</text>
        <dbReference type="Rhea" id="RHEA:16237"/>
        <dbReference type="Rhea" id="RHEA-COMP:10747"/>
        <dbReference type="Rhea" id="RHEA-COMP:10748"/>
        <dbReference type="ChEBI" id="CHEBI:83833"/>
        <dbReference type="ChEBI" id="CHEBI:83834"/>
        <dbReference type="EC" id="5.2.1.8"/>
    </reaction>
</comment>
<dbReference type="InterPro" id="IPR044666">
    <property type="entry name" value="Cyclophilin_A-like"/>
</dbReference>
<dbReference type="Gene3D" id="2.40.100.10">
    <property type="entry name" value="Cyclophilin-like"/>
    <property type="match status" value="1"/>
</dbReference>
<evidence type="ECO:0000313" key="8">
    <source>
        <dbReference type="EMBL" id="WFD04431.1"/>
    </source>
</evidence>
<dbReference type="AlphaFoldDB" id="A0AAF0IXS8"/>
<dbReference type="PROSITE" id="PS50238">
    <property type="entry name" value="RHOGAP"/>
    <property type="match status" value="1"/>
</dbReference>
<dbReference type="Gene3D" id="1.10.555.10">
    <property type="entry name" value="Rho GTPase activation protein"/>
    <property type="match status" value="1"/>
</dbReference>
<feature type="domain" description="PPIase cyclophilin-type" evidence="6">
    <location>
        <begin position="897"/>
        <end position="1044"/>
    </location>
</feature>
<feature type="region of interest" description="Disordered" evidence="5">
    <location>
        <begin position="71"/>
        <end position="272"/>
    </location>
</feature>
<name>A0AAF0IXS8_9BASI</name>
<keyword evidence="9" id="KW-1185">Reference proteome</keyword>
<dbReference type="SUPFAM" id="SSF50891">
    <property type="entry name" value="Cyclophilin-like"/>
    <property type="match status" value="1"/>
</dbReference>
<evidence type="ECO:0000256" key="3">
    <source>
        <dbReference type="ARBA" id="ARBA00023242"/>
    </source>
</evidence>
<dbReference type="SUPFAM" id="SSF48350">
    <property type="entry name" value="GTPase activation domain, GAP"/>
    <property type="match status" value="1"/>
</dbReference>
<comment type="subcellular location">
    <subcellularLocation>
        <location evidence="2">Nucleus</location>
    </subcellularLocation>
</comment>
<dbReference type="PRINTS" id="PR00153">
    <property type="entry name" value="CSAPPISMRASE"/>
</dbReference>
<proteinExistence type="inferred from homology"/>
<evidence type="ECO:0000313" key="9">
    <source>
        <dbReference type="Proteomes" id="UP001214603"/>
    </source>
</evidence>
<evidence type="ECO:0000256" key="5">
    <source>
        <dbReference type="SAM" id="MobiDB-lite"/>
    </source>
</evidence>
<reference evidence="8" key="1">
    <citation type="submission" date="2023-03" db="EMBL/GenBank/DDBJ databases">
        <title>Mating type loci evolution in Malassezia.</title>
        <authorList>
            <person name="Coelho M.A."/>
        </authorList>
    </citation>
    <scope>NUCLEOTIDE SEQUENCE</scope>
    <source>
        <strain evidence="8">CBS 7876</strain>
    </source>
</reference>
<evidence type="ECO:0000259" key="6">
    <source>
        <dbReference type="PROSITE" id="PS50072"/>
    </source>
</evidence>
<feature type="region of interest" description="Disordered" evidence="5">
    <location>
        <begin position="520"/>
        <end position="598"/>
    </location>
</feature>
<dbReference type="GO" id="GO:0071013">
    <property type="term" value="C:catalytic step 2 spliceosome"/>
    <property type="evidence" value="ECO:0007669"/>
    <property type="project" value="TreeGrafter"/>
</dbReference>
<evidence type="ECO:0000256" key="4">
    <source>
        <dbReference type="ARBA" id="ARBA00038509"/>
    </source>
</evidence>
<protein>
    <submittedName>
        <fullName evidence="8">Rho GTPase activating protein</fullName>
    </submittedName>
</protein>
<dbReference type="InterPro" id="IPR000198">
    <property type="entry name" value="RhoGAP_dom"/>
</dbReference>
<dbReference type="GO" id="GO:0007165">
    <property type="term" value="P:signal transduction"/>
    <property type="evidence" value="ECO:0007669"/>
    <property type="project" value="InterPro"/>
</dbReference>
<dbReference type="Proteomes" id="UP001214603">
    <property type="component" value="Chromosome 8"/>
</dbReference>
<feature type="domain" description="Rho-GAP" evidence="7">
    <location>
        <begin position="631"/>
        <end position="847"/>
    </location>
</feature>
<dbReference type="InterPro" id="IPR008936">
    <property type="entry name" value="Rho_GTPase_activation_prot"/>
</dbReference>
<evidence type="ECO:0000256" key="2">
    <source>
        <dbReference type="ARBA" id="ARBA00004123"/>
    </source>
</evidence>
<dbReference type="SMART" id="SM00324">
    <property type="entry name" value="RhoGAP"/>
    <property type="match status" value="1"/>
</dbReference>
<feature type="compositionally biased region" description="Polar residues" evidence="5">
    <location>
        <begin position="193"/>
        <end position="209"/>
    </location>
</feature>
<accession>A0AAF0IXS8</accession>
<dbReference type="Pfam" id="PF00620">
    <property type="entry name" value="RhoGAP"/>
    <property type="match status" value="1"/>
</dbReference>
<comment type="similarity">
    <text evidence="4">Belongs to the cyclophilin-type PPIase family. CWC27 subfamily.</text>
</comment>
<keyword evidence="3" id="KW-0539">Nucleus</keyword>
<dbReference type="InterPro" id="IPR002130">
    <property type="entry name" value="Cyclophilin-type_PPIase_dom"/>
</dbReference>
<dbReference type="PANTHER" id="PTHR45625:SF6">
    <property type="entry name" value="SPLICEOSOME-ASSOCIATED PROTEIN CWC27 HOMOLOG"/>
    <property type="match status" value="1"/>
</dbReference>
<dbReference type="Pfam" id="PF00160">
    <property type="entry name" value="Pro_isomerase"/>
    <property type="match status" value="1"/>
</dbReference>
<gene>
    <name evidence="8" type="primary">BEM3</name>
    <name evidence="8" type="ORF">MOBT1_003141</name>
</gene>
<feature type="compositionally biased region" description="Polar residues" evidence="5">
    <location>
        <begin position="223"/>
        <end position="249"/>
    </location>
</feature>
<evidence type="ECO:0000256" key="1">
    <source>
        <dbReference type="ARBA" id="ARBA00000971"/>
    </source>
</evidence>
<dbReference type="GO" id="GO:0003755">
    <property type="term" value="F:peptidyl-prolyl cis-trans isomerase activity"/>
    <property type="evidence" value="ECO:0007669"/>
    <property type="project" value="UniProtKB-EC"/>
</dbReference>
<evidence type="ECO:0000259" key="7">
    <source>
        <dbReference type="PROSITE" id="PS50238"/>
    </source>
</evidence>
<dbReference type="PROSITE" id="PS50072">
    <property type="entry name" value="CSA_PPIASE_2"/>
    <property type="match status" value="1"/>
</dbReference>
<feature type="compositionally biased region" description="Low complexity" evidence="5">
    <location>
        <begin position="175"/>
        <end position="188"/>
    </location>
</feature>
<sequence>MLEPRSDEGAGARHDLRDTAPVARLPLQTLTLADCFSHVGTQDPSIVLPYLLLQYNELVSEHLALHHAYASHADPPRERSEPVGLGMEGVPVSPPSSTNRFRLLRRRSMRSMRESGSPAHPKSPASIHSSMIPPQSPPSLHEAVANTTPLPGATEPTPDTARRDLFGPALPRMQPAARTTPEPRPASAGARSHSPTLWRKSSGSSQTSARGVDAAAPERSRHTASALSSSPQNTRTSAASATRIQSSPARNAGRVLGFQPGSPSVRRNDVRTAGPIERDPLCYASVRAVNSWVRAPHVVAVRLLVRASFPEEAPSYVVEKTHADLVQMCERVRVRAKSLYDTQTPPVAAPDADLFERNWTPWRVAERNAVVDALVLAFQRLPVWYDDLTVQFLSSNVVLDSTPPDASPTLGPCLRHACFLQKKTHAAEWEWRLCTLHPQTLATQAPGGSGAPLLVRLPHARIRRQFEDAPAARLGDTGPRCAILAVQVPGMPPLTLAIESNEECNEWLQALLQQNHEVPDPTRRLFSTPEPQRAPDVPSTPRAPGPAVTPRNDNASPPLERSASTSPVLGAEPRSRHGLTGLFRASGTPDSGNAPAQSDRRRFWHGLLGMGHSHGSPELGAHHSEAGTFGVPLVAAVQESGLAVDASGQLSPVPAVVRRCVDYLEHTRGIEEEGIYRISGSSSAVRALYECFSAMRDVDLEADGARVRSLTSDPHNLSSLLKMYLRSLPDNLCTIRLHDMTHAAELPERDERVAALAYLVTLLPAENYSLLRFLCAHFGRVNAAADKNKMNAHNLGIVLSPTLGMSTSLLLSLITEYDAIFSMSPRVDYVDRTASPESDTSARNDLFAESARERRLHIRRWPAKDALRRPVEALLMSTLYVTEPPTDGKIILHTSKGEIEVELWAKEAPKACRNIIALALEGYYDACLWHRIVPGFCIQTGDPTGSGSGGESIYGEPFADELHQRLRFNRRGLVAMANTGMRNSNDSQFFITLDATPELQNKHTIFGRVAGTTIYNAMALSEVELSTTEPDRPVYPPKLFRIEVP</sequence>
<dbReference type="EMBL" id="CP119941">
    <property type="protein sequence ID" value="WFD04431.1"/>
    <property type="molecule type" value="Genomic_DNA"/>
</dbReference>
<dbReference type="PANTHER" id="PTHR45625">
    <property type="entry name" value="PEPTIDYL-PROLYL CIS-TRANS ISOMERASE-RELATED"/>
    <property type="match status" value="1"/>
</dbReference>